<dbReference type="PANTHER" id="PTHR42718:SF9">
    <property type="entry name" value="MAJOR FACILITATOR SUPERFAMILY MULTIDRUG TRANSPORTER MFSC"/>
    <property type="match status" value="1"/>
</dbReference>
<evidence type="ECO:0000256" key="2">
    <source>
        <dbReference type="ARBA" id="ARBA00022448"/>
    </source>
</evidence>
<evidence type="ECO:0000313" key="9">
    <source>
        <dbReference type="EMBL" id="MFD1202361.1"/>
    </source>
</evidence>
<feature type="compositionally biased region" description="Low complexity" evidence="6">
    <location>
        <begin position="18"/>
        <end position="27"/>
    </location>
</feature>
<dbReference type="PANTHER" id="PTHR42718">
    <property type="entry name" value="MAJOR FACILITATOR SUPERFAMILY MULTIDRUG TRANSPORTER MFSC"/>
    <property type="match status" value="1"/>
</dbReference>
<evidence type="ECO:0000313" key="10">
    <source>
        <dbReference type="Proteomes" id="UP001597181"/>
    </source>
</evidence>
<feature type="transmembrane region" description="Helical" evidence="7">
    <location>
        <begin position="196"/>
        <end position="218"/>
    </location>
</feature>
<feature type="transmembrane region" description="Helical" evidence="7">
    <location>
        <begin position="368"/>
        <end position="387"/>
    </location>
</feature>
<dbReference type="Pfam" id="PF07690">
    <property type="entry name" value="MFS_1"/>
    <property type="match status" value="1"/>
</dbReference>
<keyword evidence="4 7" id="KW-1133">Transmembrane helix</keyword>
<dbReference type="InterPro" id="IPR011701">
    <property type="entry name" value="MFS"/>
</dbReference>
<proteinExistence type="predicted"/>
<evidence type="ECO:0000256" key="4">
    <source>
        <dbReference type="ARBA" id="ARBA00022989"/>
    </source>
</evidence>
<feature type="transmembrane region" description="Helical" evidence="7">
    <location>
        <begin position="299"/>
        <end position="322"/>
    </location>
</feature>
<organism evidence="9 10">
    <name type="scientific">Leucobacter albus</name>
    <dbReference type="NCBI Taxonomy" id="272210"/>
    <lineage>
        <taxon>Bacteria</taxon>
        <taxon>Bacillati</taxon>
        <taxon>Actinomycetota</taxon>
        <taxon>Actinomycetes</taxon>
        <taxon>Micrococcales</taxon>
        <taxon>Microbacteriaceae</taxon>
        <taxon>Leucobacter</taxon>
    </lineage>
</organism>
<feature type="transmembrane region" description="Helical" evidence="7">
    <location>
        <begin position="393"/>
        <end position="417"/>
    </location>
</feature>
<dbReference type="InterPro" id="IPR001958">
    <property type="entry name" value="Tet-R_TetA/multi-R_MdtG-like"/>
</dbReference>
<sequence>MPEDPVPPTPHALPAPEGPAGAESAAHAASLASGENPASTSSRGLVFALAFAVLSFSMMQTLLVPALPLFMAEFGIDASLAGWILTSYLLCGAVAAPILGSLGDRYGHRKILLLTLGIFVLGGALAALAPSLPVLLIGRVLQGASTATFPLALAVVRRHTAGATQRSATGWLSGTLGLGAGAALVVGGVIVEALSWHWLFVTGAAMGLVSIGLVAWRVPASARGNAARTDWPGTLLLTTGLLALLLGISQGGSWGWASPGVLGLFGLSAVALTLLVVVERRTASPLIDVRTLARPALAVTNGLTLFLGFIPYVFYVGLPVLLQADPAAGHGQGFTVTETGIALLPGAVLVFLGGRFAPWLIGRVGSKLAACVALTVMGIGGIGSAVAPNSLAIIVVFFALVGLGNGIGFAVVSDLVASLAPRAEIAAALGVNGVLRTVGSALGAPITTAVLTSVAVAANGASTLGSFTALFTIGAAVSVLGAAFALTLPAQR</sequence>
<dbReference type="InterPro" id="IPR020846">
    <property type="entry name" value="MFS_dom"/>
</dbReference>
<dbReference type="EMBL" id="JBHTLY010000004">
    <property type="protein sequence ID" value="MFD1202361.1"/>
    <property type="molecule type" value="Genomic_DNA"/>
</dbReference>
<feature type="transmembrane region" description="Helical" evidence="7">
    <location>
        <begin position="254"/>
        <end position="278"/>
    </location>
</feature>
<feature type="transmembrane region" description="Helical" evidence="7">
    <location>
        <begin position="111"/>
        <end position="130"/>
    </location>
</feature>
<feature type="transmembrane region" description="Helical" evidence="7">
    <location>
        <begin position="168"/>
        <end position="190"/>
    </location>
</feature>
<feature type="transmembrane region" description="Helical" evidence="7">
    <location>
        <begin position="45"/>
        <end position="68"/>
    </location>
</feature>
<protein>
    <submittedName>
        <fullName evidence="9">MFS transporter</fullName>
    </submittedName>
</protein>
<keyword evidence="10" id="KW-1185">Reference proteome</keyword>
<dbReference type="RefSeq" id="WP_343960919.1">
    <property type="nucleotide sequence ID" value="NZ_BAAAKZ010000010.1"/>
</dbReference>
<name>A0ABW3TNR8_9MICO</name>
<dbReference type="Proteomes" id="UP001597181">
    <property type="component" value="Unassembled WGS sequence"/>
</dbReference>
<dbReference type="PRINTS" id="PR01035">
    <property type="entry name" value="TCRTETA"/>
</dbReference>
<keyword evidence="5 7" id="KW-0472">Membrane</keyword>
<dbReference type="InterPro" id="IPR036259">
    <property type="entry name" value="MFS_trans_sf"/>
</dbReference>
<comment type="subcellular location">
    <subcellularLocation>
        <location evidence="1">Cell membrane</location>
        <topology evidence="1">Multi-pass membrane protein</topology>
    </subcellularLocation>
</comment>
<comment type="caution">
    <text evidence="9">The sequence shown here is derived from an EMBL/GenBank/DDBJ whole genome shotgun (WGS) entry which is preliminary data.</text>
</comment>
<evidence type="ECO:0000259" key="8">
    <source>
        <dbReference type="PROSITE" id="PS50850"/>
    </source>
</evidence>
<feature type="transmembrane region" description="Helical" evidence="7">
    <location>
        <begin position="342"/>
        <end position="361"/>
    </location>
</feature>
<keyword evidence="3 7" id="KW-0812">Transmembrane</keyword>
<accession>A0ABW3TNR8</accession>
<evidence type="ECO:0000256" key="7">
    <source>
        <dbReference type="SAM" id="Phobius"/>
    </source>
</evidence>
<feature type="transmembrane region" description="Helical" evidence="7">
    <location>
        <begin position="464"/>
        <end position="488"/>
    </location>
</feature>
<feature type="compositionally biased region" description="Pro residues" evidence="6">
    <location>
        <begin position="1"/>
        <end position="17"/>
    </location>
</feature>
<gene>
    <name evidence="9" type="ORF">ACFQ3U_10700</name>
</gene>
<dbReference type="PROSITE" id="PS50850">
    <property type="entry name" value="MFS"/>
    <property type="match status" value="1"/>
</dbReference>
<feature type="transmembrane region" description="Helical" evidence="7">
    <location>
        <begin position="438"/>
        <end position="458"/>
    </location>
</feature>
<evidence type="ECO:0000256" key="5">
    <source>
        <dbReference type="ARBA" id="ARBA00023136"/>
    </source>
</evidence>
<evidence type="ECO:0000256" key="3">
    <source>
        <dbReference type="ARBA" id="ARBA00022692"/>
    </source>
</evidence>
<evidence type="ECO:0000256" key="1">
    <source>
        <dbReference type="ARBA" id="ARBA00004651"/>
    </source>
</evidence>
<keyword evidence="2" id="KW-0813">Transport</keyword>
<feature type="transmembrane region" description="Helical" evidence="7">
    <location>
        <begin position="80"/>
        <end position="99"/>
    </location>
</feature>
<dbReference type="CDD" id="cd17504">
    <property type="entry name" value="MFS_MMR_MDR_like"/>
    <property type="match status" value="1"/>
</dbReference>
<dbReference type="Gene3D" id="1.20.1250.20">
    <property type="entry name" value="MFS general substrate transporter like domains"/>
    <property type="match status" value="2"/>
</dbReference>
<feature type="transmembrane region" description="Helical" evidence="7">
    <location>
        <begin position="230"/>
        <end position="248"/>
    </location>
</feature>
<feature type="domain" description="Major facilitator superfamily (MFS) profile" evidence="8">
    <location>
        <begin position="45"/>
        <end position="492"/>
    </location>
</feature>
<reference evidence="10" key="1">
    <citation type="journal article" date="2019" name="Int. J. Syst. Evol. Microbiol.">
        <title>The Global Catalogue of Microorganisms (GCM) 10K type strain sequencing project: providing services to taxonomists for standard genome sequencing and annotation.</title>
        <authorList>
            <consortium name="The Broad Institute Genomics Platform"/>
            <consortium name="The Broad Institute Genome Sequencing Center for Infectious Disease"/>
            <person name="Wu L."/>
            <person name="Ma J."/>
        </authorList>
    </citation>
    <scope>NUCLEOTIDE SEQUENCE [LARGE SCALE GENOMIC DNA]</scope>
    <source>
        <strain evidence="10">CCUG 50213</strain>
    </source>
</reference>
<feature type="transmembrane region" description="Helical" evidence="7">
    <location>
        <begin position="136"/>
        <end position="156"/>
    </location>
</feature>
<evidence type="ECO:0000256" key="6">
    <source>
        <dbReference type="SAM" id="MobiDB-lite"/>
    </source>
</evidence>
<feature type="region of interest" description="Disordered" evidence="6">
    <location>
        <begin position="1"/>
        <end position="27"/>
    </location>
</feature>
<dbReference type="SUPFAM" id="SSF103473">
    <property type="entry name" value="MFS general substrate transporter"/>
    <property type="match status" value="1"/>
</dbReference>